<name>A0A2J7PIH0_9NEOP</name>
<feature type="domain" description="Liprin-alpha CC2" evidence="4">
    <location>
        <begin position="1"/>
        <end position="59"/>
    </location>
</feature>
<keyword evidence="2" id="KW-0175">Coiled coil</keyword>
<feature type="region of interest" description="Disordered" evidence="3">
    <location>
        <begin position="239"/>
        <end position="266"/>
    </location>
</feature>
<feature type="compositionally biased region" description="Polar residues" evidence="3">
    <location>
        <begin position="248"/>
        <end position="261"/>
    </location>
</feature>
<evidence type="ECO:0000256" key="2">
    <source>
        <dbReference type="SAM" id="Coils"/>
    </source>
</evidence>
<dbReference type="PANTHER" id="PTHR12587:SF20">
    <property type="entry name" value="LIPRIN-ALPHA, ISOFORM E"/>
    <property type="match status" value="1"/>
</dbReference>
<dbReference type="GO" id="GO:0050808">
    <property type="term" value="P:synapse organization"/>
    <property type="evidence" value="ECO:0007669"/>
    <property type="project" value="TreeGrafter"/>
</dbReference>
<keyword evidence="1" id="KW-0677">Repeat</keyword>
<dbReference type="InterPro" id="IPR057892">
    <property type="entry name" value="LIP-1_CC2"/>
</dbReference>
<feature type="region of interest" description="Disordered" evidence="3">
    <location>
        <begin position="283"/>
        <end position="304"/>
    </location>
</feature>
<proteinExistence type="predicted"/>
<dbReference type="Proteomes" id="UP000235965">
    <property type="component" value="Unassembled WGS sequence"/>
</dbReference>
<sequence>MNEEHNTRLSSTVDKLLSESNERLQVHLKERMHALEEKNALTQELEKTRKVAEDLQGEKGDIVKELGKARLEIDNVKRQMLQQEIAFNIQQTDALTRSLSPNAVTDPSSFVRSSSHTSFDTHSLPRRPQKGRVSALEDDPTKEWEKMQQAHVLANVQQAFDVSSDAEGEDNESIFSAAEMLSPSGHTDAQTLAMMLQEQLDAINNEIRLIQEEKQSTEARAEELESRVGSLEHMNLLVRGRSFERSSPPLSGRSTPKSHLSPQRDYLHKYHTLQLAPLSAELSKEELHSVTTGGESSGAASPLTARSLRLERVAQALAQSQEELRR</sequence>
<dbReference type="InterPro" id="IPR029515">
    <property type="entry name" value="Liprin"/>
</dbReference>
<protein>
    <recommendedName>
        <fullName evidence="4">Liprin-alpha CC2 domain-containing protein</fullName>
    </recommendedName>
</protein>
<evidence type="ECO:0000256" key="1">
    <source>
        <dbReference type="ARBA" id="ARBA00022737"/>
    </source>
</evidence>
<dbReference type="STRING" id="105785.A0A2J7PIH0"/>
<feature type="coiled-coil region" evidence="2">
    <location>
        <begin position="31"/>
        <end position="58"/>
    </location>
</feature>
<feature type="region of interest" description="Disordered" evidence="3">
    <location>
        <begin position="99"/>
        <end position="141"/>
    </location>
</feature>
<gene>
    <name evidence="5" type="ORF">B7P43_G03308</name>
</gene>
<feature type="non-terminal residue" evidence="5">
    <location>
        <position position="326"/>
    </location>
</feature>
<evidence type="ECO:0000256" key="3">
    <source>
        <dbReference type="SAM" id="MobiDB-lite"/>
    </source>
</evidence>
<feature type="compositionally biased region" description="Low complexity" evidence="3">
    <location>
        <begin position="108"/>
        <end position="118"/>
    </location>
</feature>
<reference evidence="5 6" key="1">
    <citation type="submission" date="2017-12" db="EMBL/GenBank/DDBJ databases">
        <title>Hemimetabolous genomes reveal molecular basis of termite eusociality.</title>
        <authorList>
            <person name="Harrison M.C."/>
            <person name="Jongepier E."/>
            <person name="Robertson H.M."/>
            <person name="Arning N."/>
            <person name="Bitard-Feildel T."/>
            <person name="Chao H."/>
            <person name="Childers C.P."/>
            <person name="Dinh H."/>
            <person name="Doddapaneni H."/>
            <person name="Dugan S."/>
            <person name="Gowin J."/>
            <person name="Greiner C."/>
            <person name="Han Y."/>
            <person name="Hu H."/>
            <person name="Hughes D.S.T."/>
            <person name="Huylmans A.-K."/>
            <person name="Kemena C."/>
            <person name="Kremer L.P.M."/>
            <person name="Lee S.L."/>
            <person name="Lopez-Ezquerra A."/>
            <person name="Mallet L."/>
            <person name="Monroy-Kuhn J.M."/>
            <person name="Moser A."/>
            <person name="Murali S.C."/>
            <person name="Muzny D.M."/>
            <person name="Otani S."/>
            <person name="Piulachs M.-D."/>
            <person name="Poelchau M."/>
            <person name="Qu J."/>
            <person name="Schaub F."/>
            <person name="Wada-Katsumata A."/>
            <person name="Worley K.C."/>
            <person name="Xie Q."/>
            <person name="Ylla G."/>
            <person name="Poulsen M."/>
            <person name="Gibbs R.A."/>
            <person name="Schal C."/>
            <person name="Richards S."/>
            <person name="Belles X."/>
            <person name="Korb J."/>
            <person name="Bornberg-Bauer E."/>
        </authorList>
    </citation>
    <scope>NUCLEOTIDE SEQUENCE [LARGE SCALE GENOMIC DNA]</scope>
    <source>
        <tissue evidence="5">Whole body</tissue>
    </source>
</reference>
<comment type="caution">
    <text evidence="5">The sequence shown here is derived from an EMBL/GenBank/DDBJ whole genome shotgun (WGS) entry which is preliminary data.</text>
</comment>
<evidence type="ECO:0000313" key="6">
    <source>
        <dbReference type="Proteomes" id="UP000235965"/>
    </source>
</evidence>
<feature type="coiled-coil region" evidence="2">
    <location>
        <begin position="193"/>
        <end position="234"/>
    </location>
</feature>
<dbReference type="GO" id="GO:0048786">
    <property type="term" value="C:presynaptic active zone"/>
    <property type="evidence" value="ECO:0007669"/>
    <property type="project" value="TreeGrafter"/>
</dbReference>
<dbReference type="PANTHER" id="PTHR12587">
    <property type="entry name" value="LAR INTERACTING PROTEIN LIP -RELATED PROTEIN"/>
    <property type="match status" value="1"/>
</dbReference>
<organism evidence="5 6">
    <name type="scientific">Cryptotermes secundus</name>
    <dbReference type="NCBI Taxonomy" id="105785"/>
    <lineage>
        <taxon>Eukaryota</taxon>
        <taxon>Metazoa</taxon>
        <taxon>Ecdysozoa</taxon>
        <taxon>Arthropoda</taxon>
        <taxon>Hexapoda</taxon>
        <taxon>Insecta</taxon>
        <taxon>Pterygota</taxon>
        <taxon>Neoptera</taxon>
        <taxon>Polyneoptera</taxon>
        <taxon>Dictyoptera</taxon>
        <taxon>Blattodea</taxon>
        <taxon>Blattoidea</taxon>
        <taxon>Termitoidae</taxon>
        <taxon>Kalotermitidae</taxon>
        <taxon>Cryptotermitinae</taxon>
        <taxon>Cryptotermes</taxon>
    </lineage>
</organism>
<dbReference type="Pfam" id="PF25526">
    <property type="entry name" value="LIP-1"/>
    <property type="match status" value="1"/>
</dbReference>
<dbReference type="InParanoid" id="A0A2J7PIH0"/>
<evidence type="ECO:0000259" key="4">
    <source>
        <dbReference type="Pfam" id="PF25526"/>
    </source>
</evidence>
<keyword evidence="6" id="KW-1185">Reference proteome</keyword>
<dbReference type="OrthoDB" id="2132119at2759"/>
<evidence type="ECO:0000313" key="5">
    <source>
        <dbReference type="EMBL" id="PNF16118.1"/>
    </source>
</evidence>
<dbReference type="AlphaFoldDB" id="A0A2J7PIH0"/>
<accession>A0A2J7PIH0</accession>
<dbReference type="EMBL" id="NEVH01025127">
    <property type="protein sequence ID" value="PNF16118.1"/>
    <property type="molecule type" value="Genomic_DNA"/>
</dbReference>